<dbReference type="InterPro" id="IPR027417">
    <property type="entry name" value="P-loop_NTPase"/>
</dbReference>
<proteinExistence type="predicted"/>
<evidence type="ECO:0000256" key="1">
    <source>
        <dbReference type="ARBA" id="ARBA00022448"/>
    </source>
</evidence>
<organism evidence="6 7">
    <name type="scientific">Thermoanaerobacterium thermosaccharolyticum</name>
    <name type="common">Clostridium thermosaccharolyticum</name>
    <dbReference type="NCBI Taxonomy" id="1517"/>
    <lineage>
        <taxon>Bacteria</taxon>
        <taxon>Bacillati</taxon>
        <taxon>Bacillota</taxon>
        <taxon>Clostridia</taxon>
        <taxon>Thermoanaerobacterales</taxon>
        <taxon>Thermoanaerobacteraceae</taxon>
        <taxon>Thermoanaerobacterium</taxon>
    </lineage>
</organism>
<dbReference type="PANTHER" id="PTHR42794:SF1">
    <property type="entry name" value="HEMIN IMPORT ATP-BINDING PROTEIN HMUV"/>
    <property type="match status" value="1"/>
</dbReference>
<sequence>MSIVNVEDLHFSYGKIQALKDINFKIEDYKMVGILGSNGSGKTTLLKNISGYLKPSKGNVFIMDKSVHKMRSKDRARIIGYVPQDMYFDFEFTSYDVVMMGRTPYLKRFQRETKKDVNSVRDAMILTNTWDLKDRYVNELSGGQRQRVYIARALAQEPKILLLDEPISHLDVKYQIELLSILKQLTAKGIIVFAVLHDINLSSQFCDLILLMKDGEIASIGTPNEVITAENIKMVFSVDADVIRNPITDTPLIVISKRQGDGLTSG</sequence>
<dbReference type="RefSeq" id="WP_094398114.1">
    <property type="nucleotide sequence ID" value="NZ_CP016893.1"/>
</dbReference>
<dbReference type="SMART" id="SM00382">
    <property type="entry name" value="AAA"/>
    <property type="match status" value="1"/>
</dbReference>
<dbReference type="FunFam" id="3.40.50.300:FF:000134">
    <property type="entry name" value="Iron-enterobactin ABC transporter ATP-binding protein"/>
    <property type="match status" value="1"/>
</dbReference>
<evidence type="ECO:0000259" key="5">
    <source>
        <dbReference type="PROSITE" id="PS50893"/>
    </source>
</evidence>
<dbReference type="PROSITE" id="PS50893">
    <property type="entry name" value="ABC_TRANSPORTER_2"/>
    <property type="match status" value="1"/>
</dbReference>
<accession>A0A223HWT2</accession>
<keyword evidence="2" id="KW-0547">Nucleotide-binding</keyword>
<dbReference type="Proteomes" id="UP000214975">
    <property type="component" value="Chromosome"/>
</dbReference>
<dbReference type="SUPFAM" id="SSF52540">
    <property type="entry name" value="P-loop containing nucleoside triphosphate hydrolases"/>
    <property type="match status" value="1"/>
</dbReference>
<dbReference type="PANTHER" id="PTHR42794">
    <property type="entry name" value="HEMIN IMPORT ATP-BINDING PROTEIN HMUV"/>
    <property type="match status" value="1"/>
</dbReference>
<evidence type="ECO:0000256" key="2">
    <source>
        <dbReference type="ARBA" id="ARBA00022741"/>
    </source>
</evidence>
<gene>
    <name evidence="6" type="ORF">Thert_00788</name>
</gene>
<protein>
    <submittedName>
        <fullName evidence="6">ABC-type cobalamin/Fe3+-siderophore transport system, ATPase component</fullName>
    </submittedName>
</protein>
<dbReference type="InterPro" id="IPR003593">
    <property type="entry name" value="AAA+_ATPase"/>
</dbReference>
<feature type="domain" description="ABC transporter" evidence="5">
    <location>
        <begin position="4"/>
        <end position="239"/>
    </location>
</feature>
<evidence type="ECO:0000313" key="6">
    <source>
        <dbReference type="EMBL" id="AST56936.1"/>
    </source>
</evidence>
<dbReference type="GO" id="GO:0005524">
    <property type="term" value="F:ATP binding"/>
    <property type="evidence" value="ECO:0007669"/>
    <property type="project" value="UniProtKB-KW"/>
</dbReference>
<dbReference type="InterPro" id="IPR003439">
    <property type="entry name" value="ABC_transporter-like_ATP-bd"/>
</dbReference>
<dbReference type="GO" id="GO:0016887">
    <property type="term" value="F:ATP hydrolysis activity"/>
    <property type="evidence" value="ECO:0007669"/>
    <property type="project" value="InterPro"/>
</dbReference>
<evidence type="ECO:0000313" key="7">
    <source>
        <dbReference type="Proteomes" id="UP000214975"/>
    </source>
</evidence>
<dbReference type="Gene3D" id="3.40.50.300">
    <property type="entry name" value="P-loop containing nucleotide triphosphate hydrolases"/>
    <property type="match status" value="1"/>
</dbReference>
<evidence type="ECO:0000256" key="3">
    <source>
        <dbReference type="ARBA" id="ARBA00022840"/>
    </source>
</evidence>
<dbReference type="EMBL" id="CP016893">
    <property type="protein sequence ID" value="AST56936.1"/>
    <property type="molecule type" value="Genomic_DNA"/>
</dbReference>
<reference evidence="6 7" key="1">
    <citation type="submission" date="2016-08" db="EMBL/GenBank/DDBJ databases">
        <title>A novel genetic cassette of butanologenic Thermoanaerobacterium thermosaccharolyticum that directly convert cellulose to butanol.</title>
        <authorList>
            <person name="Li T."/>
            <person name="He J."/>
        </authorList>
    </citation>
    <scope>NUCLEOTIDE SEQUENCE [LARGE SCALE GENOMIC DNA]</scope>
    <source>
        <strain evidence="6 7">TG57</strain>
    </source>
</reference>
<dbReference type="Pfam" id="PF00005">
    <property type="entry name" value="ABC_tran"/>
    <property type="match status" value="1"/>
</dbReference>
<name>A0A223HWT2_THETR</name>
<dbReference type="AlphaFoldDB" id="A0A223HWT2"/>
<keyword evidence="4" id="KW-1278">Translocase</keyword>
<keyword evidence="1" id="KW-0813">Transport</keyword>
<dbReference type="CDD" id="cd03214">
    <property type="entry name" value="ABC_Iron-Siderophores_B12_Hemin"/>
    <property type="match status" value="1"/>
</dbReference>
<evidence type="ECO:0000256" key="4">
    <source>
        <dbReference type="ARBA" id="ARBA00022967"/>
    </source>
</evidence>
<keyword evidence="3" id="KW-0067">ATP-binding</keyword>